<dbReference type="AlphaFoldDB" id="A0AAN1XSH1"/>
<dbReference type="InterPro" id="IPR008274">
    <property type="entry name" value="AldOxase/xan_DH_MoCoBD1"/>
</dbReference>
<dbReference type="Pfam" id="PF02738">
    <property type="entry name" value="MoCoBD_1"/>
    <property type="match status" value="1"/>
</dbReference>
<evidence type="ECO:0000259" key="1">
    <source>
        <dbReference type="SMART" id="SM01008"/>
    </source>
</evidence>
<dbReference type="SUPFAM" id="SSF56003">
    <property type="entry name" value="Molybdenum cofactor-binding domain"/>
    <property type="match status" value="2"/>
</dbReference>
<feature type="domain" description="Aldehyde oxidase/xanthine dehydrogenase a/b hammerhead" evidence="1">
    <location>
        <begin position="204"/>
        <end position="282"/>
    </location>
</feature>
<dbReference type="PIRSF" id="PIRSF036389">
    <property type="entry name" value="IOR_B"/>
    <property type="match status" value="1"/>
</dbReference>
<dbReference type="PANTHER" id="PTHR47495">
    <property type="entry name" value="ALDEHYDE DEHYDROGENASE"/>
    <property type="match status" value="1"/>
</dbReference>
<sequence>MKRDAFLRVAAVGGGGLLLQLEAPALAARNVDHAANSAVPLNAWVRISPDNVVTIMVSQAEMGQGIGTTHPMVIAEELDADWDAVQLEKTGVDPSYANPYVNTQFTGDARSIRDFWPVLRTMGAAARDALVRAAAAEWNVDPATCRTAKSTVTHLASGRSATYGSLAAAAAALPVNQKPALKSPARWTLLRTAHRRVDLRAKITGEPVFGIDVVVPHMAYAAVKTAPTINGDVLSFDDRAVRRMRGVLGVVRVPRGVAVVATSWWRAHKAVDALPVRWSTGADVATPALDALYDTTMRGDAWTPVVKGDGVAAALDAARANGARVVSAAYGSAWQAHATMEPMNCTASVEGDRCNLWAPTQGQTMCVVRVSEALGIPKDNVAVNRTLLGGGFGRRLIADYAVQAALISRAVGRPVKLVWTREEDFHRDSYRPAFRQSMTASLDANGIPVAMLQRLVAPTIASPVYIGLPKPFAFPQADPSCIEGLTDEAYPYTVARRQFDVHIIDVPVPTMVWRTTGYGPNVFASESFVDELAHAAGIDPLAYRLALLKGSPHEARAVPVLRKLAELAKLDAPRPRGRGVGIALAYCFQTYLAQAVEVSLHGDTLDLHHVTTVLDGGYVLDPDITRANIEGGINWGLTQALASEITFAHGRSTATNFDGFHLLALPEAPPTTFAFIDSGADPGGLGEVGPVPTAAALANAIFAASGRRVRTLPLARHGIRTRYAKQFA</sequence>
<evidence type="ECO:0000313" key="2">
    <source>
        <dbReference type="EMBL" id="BDE05013.1"/>
    </source>
</evidence>
<name>A0AAN1XSH1_UNVUL</name>
<evidence type="ECO:0000313" key="3">
    <source>
        <dbReference type="Proteomes" id="UP001317532"/>
    </source>
</evidence>
<dbReference type="Proteomes" id="UP001317532">
    <property type="component" value="Chromosome"/>
</dbReference>
<reference evidence="2 3" key="1">
    <citation type="journal article" date="2022" name="ISME Commun">
        <title>Vulcanimicrobium alpinus gen. nov. sp. nov., the first cultivated representative of the candidate phylum 'Eremiobacterota', is a metabolically versatile aerobic anoxygenic phototroph.</title>
        <authorList>
            <person name="Yabe S."/>
            <person name="Muto K."/>
            <person name="Abe K."/>
            <person name="Yokota A."/>
            <person name="Staudigel H."/>
            <person name="Tebo B.M."/>
        </authorList>
    </citation>
    <scope>NUCLEOTIDE SEQUENCE [LARGE SCALE GENOMIC DNA]</scope>
    <source>
        <strain evidence="2 3">WC8-2</strain>
    </source>
</reference>
<dbReference type="InterPro" id="IPR046867">
    <property type="entry name" value="AldOxase/xan_DH_MoCoBD2"/>
</dbReference>
<keyword evidence="3" id="KW-1185">Reference proteome</keyword>
<dbReference type="Gene3D" id="3.30.365.10">
    <property type="entry name" value="Aldehyde oxidase/xanthine dehydrogenase, molybdopterin binding domain"/>
    <property type="match status" value="4"/>
</dbReference>
<dbReference type="InterPro" id="IPR012368">
    <property type="entry name" value="OxRdtase_Mopterin-bd_su_IorB"/>
</dbReference>
<proteinExistence type="predicted"/>
<dbReference type="RefSeq" id="WP_317996085.1">
    <property type="nucleotide sequence ID" value="NZ_AP025523.1"/>
</dbReference>
<dbReference type="Pfam" id="PF20256">
    <property type="entry name" value="MoCoBD_2"/>
    <property type="match status" value="2"/>
</dbReference>
<dbReference type="InterPro" id="IPR000674">
    <property type="entry name" value="Ald_Oxase/Xan_DH_a/b"/>
</dbReference>
<dbReference type="GO" id="GO:0016491">
    <property type="term" value="F:oxidoreductase activity"/>
    <property type="evidence" value="ECO:0007669"/>
    <property type="project" value="InterPro"/>
</dbReference>
<dbReference type="InterPro" id="IPR052516">
    <property type="entry name" value="N-heterocyclic_Hydroxylase"/>
</dbReference>
<dbReference type="SMART" id="SM01008">
    <property type="entry name" value="Ald_Xan_dh_C"/>
    <property type="match status" value="1"/>
</dbReference>
<gene>
    <name evidence="2" type="ORF">WPS_02890</name>
</gene>
<organism evidence="2 3">
    <name type="scientific">Vulcanimicrobium alpinum</name>
    <dbReference type="NCBI Taxonomy" id="3016050"/>
    <lineage>
        <taxon>Bacteria</taxon>
        <taxon>Bacillati</taxon>
        <taxon>Vulcanimicrobiota</taxon>
        <taxon>Vulcanimicrobiia</taxon>
        <taxon>Vulcanimicrobiales</taxon>
        <taxon>Vulcanimicrobiaceae</taxon>
        <taxon>Vulcanimicrobium</taxon>
    </lineage>
</organism>
<dbReference type="KEGG" id="vab:WPS_02890"/>
<dbReference type="InterPro" id="IPR037165">
    <property type="entry name" value="AldOxase/xan_DH_Mopterin-bd_sf"/>
</dbReference>
<dbReference type="Gene3D" id="3.90.1170.50">
    <property type="entry name" value="Aldehyde oxidase/xanthine dehydrogenase, a/b hammerhead"/>
    <property type="match status" value="1"/>
</dbReference>
<accession>A0AAN1XSH1</accession>
<dbReference type="EMBL" id="AP025523">
    <property type="protein sequence ID" value="BDE05013.1"/>
    <property type="molecule type" value="Genomic_DNA"/>
</dbReference>
<protein>
    <submittedName>
        <fullName evidence="2">Aldehyde oxidase</fullName>
    </submittedName>
</protein>
<dbReference type="PANTHER" id="PTHR47495:SF2">
    <property type="entry name" value="ALDEHYDE DEHYDROGENASE"/>
    <property type="match status" value="1"/>
</dbReference>